<evidence type="ECO:0000313" key="1">
    <source>
        <dbReference type="EMBL" id="TNN75070.1"/>
    </source>
</evidence>
<reference evidence="1 2" key="1">
    <citation type="submission" date="2019-03" db="EMBL/GenBank/DDBJ databases">
        <title>First draft genome of Liparis tanakae, snailfish: a comprehensive survey of snailfish specific genes.</title>
        <authorList>
            <person name="Kim W."/>
            <person name="Song I."/>
            <person name="Jeong J.-H."/>
            <person name="Kim D."/>
            <person name="Kim S."/>
            <person name="Ryu S."/>
            <person name="Song J.Y."/>
            <person name="Lee S.K."/>
        </authorList>
    </citation>
    <scope>NUCLEOTIDE SEQUENCE [LARGE SCALE GENOMIC DNA]</scope>
    <source>
        <tissue evidence="1">Muscle</tissue>
    </source>
</reference>
<dbReference type="EMBL" id="SRLO01000107">
    <property type="protein sequence ID" value="TNN75070.1"/>
    <property type="molecule type" value="Genomic_DNA"/>
</dbReference>
<comment type="caution">
    <text evidence="1">The sequence shown here is derived from an EMBL/GenBank/DDBJ whole genome shotgun (WGS) entry which is preliminary data.</text>
</comment>
<dbReference type="AlphaFoldDB" id="A0A4Z2IB07"/>
<organism evidence="1 2">
    <name type="scientific">Liparis tanakae</name>
    <name type="common">Tanaka's snailfish</name>
    <dbReference type="NCBI Taxonomy" id="230148"/>
    <lineage>
        <taxon>Eukaryota</taxon>
        <taxon>Metazoa</taxon>
        <taxon>Chordata</taxon>
        <taxon>Craniata</taxon>
        <taxon>Vertebrata</taxon>
        <taxon>Euteleostomi</taxon>
        <taxon>Actinopterygii</taxon>
        <taxon>Neopterygii</taxon>
        <taxon>Teleostei</taxon>
        <taxon>Neoteleostei</taxon>
        <taxon>Acanthomorphata</taxon>
        <taxon>Eupercaria</taxon>
        <taxon>Perciformes</taxon>
        <taxon>Cottioidei</taxon>
        <taxon>Cottales</taxon>
        <taxon>Liparidae</taxon>
        <taxon>Liparis</taxon>
    </lineage>
</organism>
<keyword evidence="2" id="KW-1185">Reference proteome</keyword>
<sequence>MIVIRAAGNSEPRRPPIGMLRGVIDDHHPAGFLHLSLVEAQDAVMVLGPGDVIGVGQHFGGDGAYGRNLVGRKQNYRKQNCFVFFMTKRSSVVPSVYLFQFVLFLPELSVKIHVADSPYLVHVKRRPMDSRLLIQADRASTALIRQDTVDQVAVSRDYSNSKSHRILNAVSVFCFERLTRDHKSQVTVLQNPQRWGSLVHQDLRHSIVHW</sequence>
<gene>
    <name evidence="1" type="ORF">EYF80_014643</name>
</gene>
<accession>A0A4Z2IB07</accession>
<name>A0A4Z2IB07_9TELE</name>
<protein>
    <submittedName>
        <fullName evidence="1">Uncharacterized protein</fullName>
    </submittedName>
</protein>
<dbReference type="Proteomes" id="UP000314294">
    <property type="component" value="Unassembled WGS sequence"/>
</dbReference>
<evidence type="ECO:0000313" key="2">
    <source>
        <dbReference type="Proteomes" id="UP000314294"/>
    </source>
</evidence>
<proteinExistence type="predicted"/>